<dbReference type="SUPFAM" id="SSF160631">
    <property type="entry name" value="SMI1/KNR4-like"/>
    <property type="match status" value="1"/>
</dbReference>
<sequence length="194" mass="21567">MPADLDNSLPELLGHLSILSRPVTGVLQAGLPERVLFEKSVIAGLVLPDDVIRLYAWRDGTLDYPGAMLDDIHIIPGFYFPNLDETLANHAVFRDDTRWDPAWLPLLANGGGDFIAVDCSGTPGSWGQVRHFMLGEPEHPVLYLSVSSMFETFVEAFNRGIFFLHPSGYLDADDDAYAQLARMMNPEARGWDAY</sequence>
<protein>
    <submittedName>
        <fullName evidence="2">Cell wall assembly regulator SMI1</fullName>
    </submittedName>
</protein>
<feature type="domain" description="Knr4/Smi1-like" evidence="1">
    <location>
        <begin position="44"/>
        <end position="155"/>
    </location>
</feature>
<keyword evidence="3" id="KW-1185">Reference proteome</keyword>
<evidence type="ECO:0000313" key="2">
    <source>
        <dbReference type="EMBL" id="SDS89067.1"/>
    </source>
</evidence>
<reference evidence="3" key="1">
    <citation type="submission" date="2016-10" db="EMBL/GenBank/DDBJ databases">
        <authorList>
            <person name="Varghese N."/>
            <person name="Submissions S."/>
        </authorList>
    </citation>
    <scope>NUCLEOTIDE SEQUENCE [LARGE SCALE GENOMIC DNA]</scope>
    <source>
        <strain evidence="3">IMMIB L-1606</strain>
    </source>
</reference>
<accession>A0A1H1VW28</accession>
<evidence type="ECO:0000313" key="3">
    <source>
        <dbReference type="Proteomes" id="UP000198751"/>
    </source>
</evidence>
<proteinExistence type="predicted"/>
<organism evidence="2 3">
    <name type="scientific">Pseudarthrobacter equi</name>
    <dbReference type="NCBI Taxonomy" id="728066"/>
    <lineage>
        <taxon>Bacteria</taxon>
        <taxon>Bacillati</taxon>
        <taxon>Actinomycetota</taxon>
        <taxon>Actinomycetes</taxon>
        <taxon>Micrococcales</taxon>
        <taxon>Micrococcaceae</taxon>
        <taxon>Pseudarthrobacter</taxon>
    </lineage>
</organism>
<dbReference type="InterPro" id="IPR037883">
    <property type="entry name" value="Knr4/Smi1-like_sf"/>
</dbReference>
<dbReference type="EMBL" id="LT629779">
    <property type="protein sequence ID" value="SDS89067.1"/>
    <property type="molecule type" value="Genomic_DNA"/>
</dbReference>
<evidence type="ECO:0000259" key="1">
    <source>
        <dbReference type="Pfam" id="PF09346"/>
    </source>
</evidence>
<dbReference type="OrthoDB" id="8452208at2"/>
<gene>
    <name evidence="2" type="ORF">SAMN04489743_1129</name>
</gene>
<dbReference type="RefSeq" id="WP_091718302.1">
    <property type="nucleotide sequence ID" value="NZ_LT629779.1"/>
</dbReference>
<dbReference type="Pfam" id="PF09346">
    <property type="entry name" value="SMI1_KNR4"/>
    <property type="match status" value="1"/>
</dbReference>
<dbReference type="InterPro" id="IPR018958">
    <property type="entry name" value="Knr4/Smi1-like_dom"/>
</dbReference>
<name>A0A1H1VW28_9MICC</name>
<dbReference type="Proteomes" id="UP000198751">
    <property type="component" value="Chromosome I"/>
</dbReference>
<dbReference type="AlphaFoldDB" id="A0A1H1VW28"/>